<name>E9H1B6_DAPPU</name>
<keyword evidence="3" id="KW-1185">Reference proteome</keyword>
<feature type="compositionally biased region" description="Polar residues" evidence="1">
    <location>
        <begin position="1"/>
        <end position="10"/>
    </location>
</feature>
<dbReference type="EMBL" id="GL732583">
    <property type="protein sequence ID" value="EFX74418.1"/>
    <property type="molecule type" value="Genomic_DNA"/>
</dbReference>
<dbReference type="KEGG" id="dpx:DAPPUDRAFT_251956"/>
<reference evidence="2 3" key="1">
    <citation type="journal article" date="2011" name="Science">
        <title>The ecoresponsive genome of Daphnia pulex.</title>
        <authorList>
            <person name="Colbourne J.K."/>
            <person name="Pfrender M.E."/>
            <person name="Gilbert D."/>
            <person name="Thomas W.K."/>
            <person name="Tucker A."/>
            <person name="Oakley T.H."/>
            <person name="Tokishita S."/>
            <person name="Aerts A."/>
            <person name="Arnold G.J."/>
            <person name="Basu M.K."/>
            <person name="Bauer D.J."/>
            <person name="Caceres C.E."/>
            <person name="Carmel L."/>
            <person name="Casola C."/>
            <person name="Choi J.H."/>
            <person name="Detter J.C."/>
            <person name="Dong Q."/>
            <person name="Dusheyko S."/>
            <person name="Eads B.D."/>
            <person name="Frohlich T."/>
            <person name="Geiler-Samerotte K.A."/>
            <person name="Gerlach D."/>
            <person name="Hatcher P."/>
            <person name="Jogdeo S."/>
            <person name="Krijgsveld J."/>
            <person name="Kriventseva E.V."/>
            <person name="Kultz D."/>
            <person name="Laforsch C."/>
            <person name="Lindquist E."/>
            <person name="Lopez J."/>
            <person name="Manak J.R."/>
            <person name="Muller J."/>
            <person name="Pangilinan J."/>
            <person name="Patwardhan R.P."/>
            <person name="Pitluck S."/>
            <person name="Pritham E.J."/>
            <person name="Rechtsteiner A."/>
            <person name="Rho M."/>
            <person name="Rogozin I.B."/>
            <person name="Sakarya O."/>
            <person name="Salamov A."/>
            <person name="Schaack S."/>
            <person name="Shapiro H."/>
            <person name="Shiga Y."/>
            <person name="Skalitzky C."/>
            <person name="Smith Z."/>
            <person name="Souvorov A."/>
            <person name="Sung W."/>
            <person name="Tang Z."/>
            <person name="Tsuchiya D."/>
            <person name="Tu H."/>
            <person name="Vos H."/>
            <person name="Wang M."/>
            <person name="Wolf Y.I."/>
            <person name="Yamagata H."/>
            <person name="Yamada T."/>
            <person name="Ye Y."/>
            <person name="Shaw J.R."/>
            <person name="Andrews J."/>
            <person name="Crease T.J."/>
            <person name="Tang H."/>
            <person name="Lucas S.M."/>
            <person name="Robertson H.M."/>
            <person name="Bork P."/>
            <person name="Koonin E.V."/>
            <person name="Zdobnov E.M."/>
            <person name="Grigoriev I.V."/>
            <person name="Lynch M."/>
            <person name="Boore J.L."/>
        </authorList>
    </citation>
    <scope>NUCLEOTIDE SEQUENCE [LARGE SCALE GENOMIC DNA]</scope>
</reference>
<dbReference type="HOGENOM" id="CLU_2724798_0_0_1"/>
<gene>
    <name evidence="2" type="ORF">DAPPUDRAFT_251956</name>
</gene>
<sequence length="72" mass="8127">MDQSLVNTSPLFHGPNPLGKRNTTPVNLLDSVPKIPFSHFVIFVKALINQVRSEVSHNYVTHDYHCKGHLGY</sequence>
<evidence type="ECO:0000256" key="1">
    <source>
        <dbReference type="SAM" id="MobiDB-lite"/>
    </source>
</evidence>
<protein>
    <submittedName>
        <fullName evidence="2">Uncharacterized protein</fullName>
    </submittedName>
</protein>
<accession>E9H1B6</accession>
<dbReference type="InParanoid" id="E9H1B6"/>
<evidence type="ECO:0000313" key="3">
    <source>
        <dbReference type="Proteomes" id="UP000000305"/>
    </source>
</evidence>
<organism evidence="2 3">
    <name type="scientific">Daphnia pulex</name>
    <name type="common">Water flea</name>
    <dbReference type="NCBI Taxonomy" id="6669"/>
    <lineage>
        <taxon>Eukaryota</taxon>
        <taxon>Metazoa</taxon>
        <taxon>Ecdysozoa</taxon>
        <taxon>Arthropoda</taxon>
        <taxon>Crustacea</taxon>
        <taxon>Branchiopoda</taxon>
        <taxon>Diplostraca</taxon>
        <taxon>Cladocera</taxon>
        <taxon>Anomopoda</taxon>
        <taxon>Daphniidae</taxon>
        <taxon>Daphnia</taxon>
    </lineage>
</organism>
<dbReference type="Proteomes" id="UP000000305">
    <property type="component" value="Unassembled WGS sequence"/>
</dbReference>
<dbReference type="AlphaFoldDB" id="E9H1B6"/>
<proteinExistence type="predicted"/>
<evidence type="ECO:0000313" key="2">
    <source>
        <dbReference type="EMBL" id="EFX74418.1"/>
    </source>
</evidence>
<feature type="region of interest" description="Disordered" evidence="1">
    <location>
        <begin position="1"/>
        <end position="21"/>
    </location>
</feature>